<dbReference type="EMBL" id="JAFMOF010000011">
    <property type="protein sequence ID" value="MBO0657488.1"/>
    <property type="molecule type" value="Genomic_DNA"/>
</dbReference>
<gene>
    <name evidence="6" type="ORF">J1792_33700</name>
</gene>
<dbReference type="GO" id="GO:0016020">
    <property type="term" value="C:membrane"/>
    <property type="evidence" value="ECO:0007669"/>
    <property type="project" value="UniProtKB-SubCell"/>
</dbReference>
<reference evidence="6" key="1">
    <citation type="submission" date="2021-03" db="EMBL/GenBank/DDBJ databases">
        <title>Streptomyces strains.</title>
        <authorList>
            <person name="Lund M.B."/>
            <person name="Toerring T."/>
        </authorList>
    </citation>
    <scope>NUCLEOTIDE SEQUENCE</scope>
    <source>
        <strain evidence="6">JCM 4242</strain>
    </source>
</reference>
<keyword evidence="2 5" id="KW-0812">Transmembrane</keyword>
<comment type="caution">
    <text evidence="6">The sequence shown here is derived from an EMBL/GenBank/DDBJ whole genome shotgun (WGS) entry which is preliminary data.</text>
</comment>
<dbReference type="AlphaFoldDB" id="A0A939FT77"/>
<evidence type="ECO:0000256" key="4">
    <source>
        <dbReference type="ARBA" id="ARBA00023136"/>
    </source>
</evidence>
<proteinExistence type="predicted"/>
<organism evidence="6 7">
    <name type="scientific">Streptomyces triculaminicus</name>
    <dbReference type="NCBI Taxonomy" id="2816232"/>
    <lineage>
        <taxon>Bacteria</taxon>
        <taxon>Bacillati</taxon>
        <taxon>Actinomycetota</taxon>
        <taxon>Actinomycetes</taxon>
        <taxon>Kitasatosporales</taxon>
        <taxon>Streptomycetaceae</taxon>
        <taxon>Streptomyces</taxon>
    </lineage>
</organism>
<dbReference type="Proteomes" id="UP000664781">
    <property type="component" value="Unassembled WGS sequence"/>
</dbReference>
<feature type="transmembrane region" description="Helical" evidence="5">
    <location>
        <begin position="119"/>
        <end position="146"/>
    </location>
</feature>
<dbReference type="PANTHER" id="PTHR42723:SF1">
    <property type="entry name" value="CHLOROPHYLL SYNTHASE, CHLOROPLASTIC"/>
    <property type="match status" value="1"/>
</dbReference>
<keyword evidence="7" id="KW-1185">Reference proteome</keyword>
<evidence type="ECO:0000313" key="6">
    <source>
        <dbReference type="EMBL" id="MBO0657488.1"/>
    </source>
</evidence>
<name>A0A939FT77_9ACTN</name>
<dbReference type="PANTHER" id="PTHR42723">
    <property type="entry name" value="CHLOROPHYLL SYNTHASE"/>
    <property type="match status" value="1"/>
</dbReference>
<accession>A0A939FT77</accession>
<dbReference type="InterPro" id="IPR044878">
    <property type="entry name" value="UbiA_sf"/>
</dbReference>
<sequence>MTDDGLVGQPRYRARSEVLRRWWCGLWREVVLSWRFNVVDLSAAVVPGVLFAVAAWRSLHLPASDLAWVLGRSLVYFWLFLSVHTLSNQLVGVEEDRANKPYRPLPRGLVTVRGTTHRLVVVVVLFLLAGQIWGVLPWTVLWVVLVGVRTYENLMRWWFVKNPAIVAGAFALLGAAWKLAGPLTPAAWYWVVAGTAYWLIGFVEDLRDVPGDTTVGRRTLPVVLGAPVVRGAVGVALVLVPCATLWALEPNITAPVLIWLSVLALGCVLVTARLWVLRSPRQDALTYQLYCCVWCWLLCGPAFSV</sequence>
<evidence type="ECO:0000256" key="3">
    <source>
        <dbReference type="ARBA" id="ARBA00022989"/>
    </source>
</evidence>
<keyword evidence="4 5" id="KW-0472">Membrane</keyword>
<dbReference type="GO" id="GO:0016765">
    <property type="term" value="F:transferase activity, transferring alkyl or aryl (other than methyl) groups"/>
    <property type="evidence" value="ECO:0007669"/>
    <property type="project" value="InterPro"/>
</dbReference>
<evidence type="ECO:0000256" key="2">
    <source>
        <dbReference type="ARBA" id="ARBA00022692"/>
    </source>
</evidence>
<dbReference type="InterPro" id="IPR000537">
    <property type="entry name" value="UbiA_prenyltransferase"/>
</dbReference>
<protein>
    <submittedName>
        <fullName evidence="6">UbiA family prenyltransferase</fullName>
    </submittedName>
</protein>
<dbReference type="Pfam" id="PF01040">
    <property type="entry name" value="UbiA"/>
    <property type="match status" value="1"/>
</dbReference>
<evidence type="ECO:0000256" key="1">
    <source>
        <dbReference type="ARBA" id="ARBA00004141"/>
    </source>
</evidence>
<dbReference type="InterPro" id="IPR050475">
    <property type="entry name" value="Prenyltransferase_related"/>
</dbReference>
<feature type="transmembrane region" description="Helical" evidence="5">
    <location>
        <begin position="66"/>
        <end position="86"/>
    </location>
</feature>
<comment type="subcellular location">
    <subcellularLocation>
        <location evidence="1">Membrane</location>
        <topology evidence="1">Multi-pass membrane protein</topology>
    </subcellularLocation>
</comment>
<dbReference type="Gene3D" id="1.10.357.140">
    <property type="entry name" value="UbiA prenyltransferase"/>
    <property type="match status" value="1"/>
</dbReference>
<feature type="transmembrane region" description="Helical" evidence="5">
    <location>
        <begin position="252"/>
        <end position="272"/>
    </location>
</feature>
<feature type="transmembrane region" description="Helical" evidence="5">
    <location>
        <begin position="158"/>
        <end position="180"/>
    </location>
</feature>
<evidence type="ECO:0000313" key="7">
    <source>
        <dbReference type="Proteomes" id="UP000664781"/>
    </source>
</evidence>
<feature type="transmembrane region" description="Helical" evidence="5">
    <location>
        <begin position="186"/>
        <end position="203"/>
    </location>
</feature>
<evidence type="ECO:0000256" key="5">
    <source>
        <dbReference type="SAM" id="Phobius"/>
    </source>
</evidence>
<dbReference type="RefSeq" id="WP_207249004.1">
    <property type="nucleotide sequence ID" value="NZ_JAFMOF010000011.1"/>
</dbReference>
<feature type="transmembrane region" description="Helical" evidence="5">
    <location>
        <begin position="224"/>
        <end position="246"/>
    </location>
</feature>
<feature type="transmembrane region" description="Helical" evidence="5">
    <location>
        <begin position="41"/>
        <end position="59"/>
    </location>
</feature>
<keyword evidence="3 5" id="KW-1133">Transmembrane helix</keyword>